<keyword evidence="10" id="KW-0460">Magnesium</keyword>
<dbReference type="GO" id="GO:0044209">
    <property type="term" value="P:AMP salvage"/>
    <property type="evidence" value="ECO:0007669"/>
    <property type="project" value="UniProtKB-UniRule"/>
</dbReference>
<evidence type="ECO:0000256" key="10">
    <source>
        <dbReference type="RuleBase" id="RU368116"/>
    </source>
</evidence>
<comment type="catalytic activity">
    <reaction evidence="10">
        <text>adenosine + ATP = AMP + ADP + H(+)</text>
        <dbReference type="Rhea" id="RHEA:20824"/>
        <dbReference type="ChEBI" id="CHEBI:15378"/>
        <dbReference type="ChEBI" id="CHEBI:16335"/>
        <dbReference type="ChEBI" id="CHEBI:30616"/>
        <dbReference type="ChEBI" id="CHEBI:456215"/>
        <dbReference type="ChEBI" id="CHEBI:456216"/>
        <dbReference type="EC" id="2.7.1.20"/>
    </reaction>
</comment>
<dbReference type="GO" id="GO:0005829">
    <property type="term" value="C:cytosol"/>
    <property type="evidence" value="ECO:0007669"/>
    <property type="project" value="TreeGrafter"/>
</dbReference>
<protein>
    <recommendedName>
        <fullName evidence="3 10">Adenosine kinase</fullName>
        <shortName evidence="10">AK</shortName>
        <ecNumber evidence="3 10">2.7.1.20</ecNumber>
    </recommendedName>
    <alternativeName>
        <fullName evidence="10">Adenosine 5'-phosphotransferase</fullName>
    </alternativeName>
</protein>
<dbReference type="GO" id="GO:0005524">
    <property type="term" value="F:ATP binding"/>
    <property type="evidence" value="ECO:0007669"/>
    <property type="project" value="UniProtKB-UniRule"/>
</dbReference>
<keyword evidence="7 10" id="KW-0418">Kinase</keyword>
<comment type="subunit">
    <text evidence="10">Monomer.</text>
</comment>
<dbReference type="GO" id="GO:0006144">
    <property type="term" value="P:purine nucleobase metabolic process"/>
    <property type="evidence" value="ECO:0007669"/>
    <property type="project" value="TreeGrafter"/>
</dbReference>
<dbReference type="Gene3D" id="3.30.1110.10">
    <property type="match status" value="1"/>
</dbReference>
<dbReference type="PRINTS" id="PR00989">
    <property type="entry name" value="ADENOKINASE"/>
</dbReference>
<dbReference type="PANTHER" id="PTHR45769:SF3">
    <property type="entry name" value="ADENOSINE KINASE"/>
    <property type="match status" value="1"/>
</dbReference>
<keyword evidence="13" id="KW-1185">Reference proteome</keyword>
<comment type="function">
    <text evidence="10">ATP dependent phosphorylation of adenosine and other related nucleoside analogs to monophosphate derivatives.</text>
</comment>
<evidence type="ECO:0000256" key="2">
    <source>
        <dbReference type="ARBA" id="ARBA00010688"/>
    </source>
</evidence>
<dbReference type="AlphaFoldDB" id="A0A9P0LFI6"/>
<comment type="pathway">
    <text evidence="1 10">Purine metabolism; AMP biosynthesis via salvage pathway; AMP from adenosine: step 1/1.</text>
</comment>
<evidence type="ECO:0000256" key="1">
    <source>
        <dbReference type="ARBA" id="ARBA00004801"/>
    </source>
</evidence>
<dbReference type="EMBL" id="CAKOFQ010007202">
    <property type="protein sequence ID" value="CAH1994510.1"/>
    <property type="molecule type" value="Genomic_DNA"/>
</dbReference>
<dbReference type="PROSITE" id="PS00584">
    <property type="entry name" value="PFKB_KINASES_2"/>
    <property type="match status" value="1"/>
</dbReference>
<keyword evidence="8 10" id="KW-0067">ATP-binding</keyword>
<keyword evidence="6 10" id="KW-0547">Nucleotide-binding</keyword>
<dbReference type="Proteomes" id="UP001152888">
    <property type="component" value="Unassembled WGS sequence"/>
</dbReference>
<sequence>MIVFLGGPLLDIIANVDVDYLKKYNLKPDETVSASSEHEDIFMDILKLDPIILPGGSVTNSARVMNWICGKRYRIVFAGAVGDDTFGHLIKGKFEEEKIHHHLVEVKNERTGVCAVLLTGQYRTLVSRLGASKCFTKENLDKHMWGHLQRAQFIYISAFFLGVSFEVIKDIFSHFKENSKTVIVNLAATFLSNDYPKEITYLFEHGDIVFGNENEYKAFLAIHDRTECNIEDILPKLNKIFNKKPDRLLVMTRGSKPLYVLHQTELQEFPVSLIVKEDIVDSNGAGDAFVGGFLAQYVHGGSPNECVRCGTWAAREVLQHNGCSFDMNKVYDE</sequence>
<comment type="similarity">
    <text evidence="2 10">Belongs to the carbohydrate kinase PfkB family.</text>
</comment>
<accession>A0A9P0LFI6</accession>
<feature type="domain" description="Carbohydrate kinase PfkB" evidence="11">
    <location>
        <begin position="54"/>
        <end position="327"/>
    </location>
</feature>
<evidence type="ECO:0000256" key="6">
    <source>
        <dbReference type="ARBA" id="ARBA00022741"/>
    </source>
</evidence>
<feature type="active site" description="Proton acceptor" evidence="9">
    <location>
        <position position="287"/>
    </location>
</feature>
<evidence type="ECO:0000256" key="9">
    <source>
        <dbReference type="PIRSR" id="PIRSR601805-1"/>
    </source>
</evidence>
<evidence type="ECO:0000259" key="11">
    <source>
        <dbReference type="Pfam" id="PF00294"/>
    </source>
</evidence>
<comment type="cofactor">
    <cofactor evidence="10">
        <name>Mg(2+)</name>
        <dbReference type="ChEBI" id="CHEBI:18420"/>
    </cofactor>
    <text evidence="10">Binds 3 Mg(2+) ions per subunit.</text>
</comment>
<evidence type="ECO:0000256" key="8">
    <source>
        <dbReference type="ARBA" id="ARBA00022840"/>
    </source>
</evidence>
<dbReference type="Pfam" id="PF00294">
    <property type="entry name" value="PfkB"/>
    <property type="match status" value="1"/>
</dbReference>
<dbReference type="CDD" id="cd01168">
    <property type="entry name" value="adenosine_kinase"/>
    <property type="match status" value="1"/>
</dbReference>
<comment type="subcellular location">
    <subcellularLocation>
        <location evidence="10">Nucleus</location>
    </subcellularLocation>
</comment>
<name>A0A9P0LFI6_ACAOB</name>
<evidence type="ECO:0000256" key="5">
    <source>
        <dbReference type="ARBA" id="ARBA00022726"/>
    </source>
</evidence>
<organism evidence="12 13">
    <name type="scientific">Acanthoscelides obtectus</name>
    <name type="common">Bean weevil</name>
    <name type="synonym">Bruchus obtectus</name>
    <dbReference type="NCBI Taxonomy" id="200917"/>
    <lineage>
        <taxon>Eukaryota</taxon>
        <taxon>Metazoa</taxon>
        <taxon>Ecdysozoa</taxon>
        <taxon>Arthropoda</taxon>
        <taxon>Hexapoda</taxon>
        <taxon>Insecta</taxon>
        <taxon>Pterygota</taxon>
        <taxon>Neoptera</taxon>
        <taxon>Endopterygota</taxon>
        <taxon>Coleoptera</taxon>
        <taxon>Polyphaga</taxon>
        <taxon>Cucujiformia</taxon>
        <taxon>Chrysomeloidea</taxon>
        <taxon>Chrysomelidae</taxon>
        <taxon>Bruchinae</taxon>
        <taxon>Bruchini</taxon>
        <taxon>Acanthoscelides</taxon>
    </lineage>
</organism>
<evidence type="ECO:0000313" key="12">
    <source>
        <dbReference type="EMBL" id="CAH1994510.1"/>
    </source>
</evidence>
<keyword evidence="10" id="KW-0539">Nucleus</keyword>
<dbReference type="PANTHER" id="PTHR45769">
    <property type="entry name" value="ADENOSINE KINASE"/>
    <property type="match status" value="1"/>
</dbReference>
<dbReference type="OrthoDB" id="432447at2759"/>
<dbReference type="EC" id="2.7.1.20" evidence="3 10"/>
<dbReference type="GO" id="GO:0004001">
    <property type="term" value="F:adenosine kinase activity"/>
    <property type="evidence" value="ECO:0007669"/>
    <property type="project" value="UniProtKB-UniRule"/>
</dbReference>
<keyword evidence="4 10" id="KW-0808">Transferase</keyword>
<dbReference type="GO" id="GO:0005634">
    <property type="term" value="C:nucleus"/>
    <property type="evidence" value="ECO:0007669"/>
    <property type="project" value="UniProtKB-SubCell"/>
</dbReference>
<dbReference type="Gene3D" id="3.40.1190.20">
    <property type="match status" value="1"/>
</dbReference>
<dbReference type="GO" id="GO:0006166">
    <property type="term" value="P:purine ribonucleoside salvage"/>
    <property type="evidence" value="ECO:0007669"/>
    <property type="project" value="UniProtKB-KW"/>
</dbReference>
<dbReference type="InterPro" id="IPR001805">
    <property type="entry name" value="Adenokinase"/>
</dbReference>
<reference evidence="12" key="1">
    <citation type="submission" date="2022-03" db="EMBL/GenBank/DDBJ databases">
        <authorList>
            <person name="Sayadi A."/>
        </authorList>
    </citation>
    <scope>NUCLEOTIDE SEQUENCE</scope>
</reference>
<dbReference type="InterPro" id="IPR002173">
    <property type="entry name" value="Carboh/pur_kinase_PfkB_CS"/>
</dbReference>
<comment type="caution">
    <text evidence="12">The sequence shown here is derived from an EMBL/GenBank/DDBJ whole genome shotgun (WGS) entry which is preliminary data.</text>
</comment>
<evidence type="ECO:0000256" key="4">
    <source>
        <dbReference type="ARBA" id="ARBA00022679"/>
    </source>
</evidence>
<dbReference type="InterPro" id="IPR029056">
    <property type="entry name" value="Ribokinase-like"/>
</dbReference>
<keyword evidence="5 10" id="KW-0660">Purine salvage</keyword>
<dbReference type="InterPro" id="IPR011611">
    <property type="entry name" value="PfkB_dom"/>
</dbReference>
<proteinExistence type="inferred from homology"/>
<dbReference type="SUPFAM" id="SSF53613">
    <property type="entry name" value="Ribokinase-like"/>
    <property type="match status" value="1"/>
</dbReference>
<evidence type="ECO:0000256" key="7">
    <source>
        <dbReference type="ARBA" id="ARBA00022777"/>
    </source>
</evidence>
<evidence type="ECO:0000313" key="13">
    <source>
        <dbReference type="Proteomes" id="UP001152888"/>
    </source>
</evidence>
<gene>
    <name evidence="12" type="ORF">ACAOBT_LOCUS22162</name>
</gene>
<evidence type="ECO:0000256" key="3">
    <source>
        <dbReference type="ARBA" id="ARBA00012119"/>
    </source>
</evidence>